<keyword evidence="3" id="KW-0732">Signal</keyword>
<keyword evidence="4" id="KW-1133">Transmembrane helix</keyword>
<evidence type="ECO:0000256" key="4">
    <source>
        <dbReference type="ARBA" id="ARBA00022989"/>
    </source>
</evidence>
<dbReference type="Gene3D" id="2.130.10.130">
    <property type="entry name" value="Integrin alpha, N-terminal"/>
    <property type="match status" value="1"/>
</dbReference>
<sequence>MIKENNSIGIKLTIIMVVMLSLLQHLNRVEETPTTVAAPNNATIILGGDRITFSSPAAADLNGNGRKEIVVGAEDGMIYVIAYNGSSWNKVWASQTATALNAVPGKACANQASGKIETSPAIGDIDNDGDLEIVIATGGVPNGNDPSVNRNGGLIAYELTSDSGTNWTFSVKSGWPFVMPDDMGAGVGARNPDGVCDGIRADPTLGDIDGDGDLEIISIAFDRRIRAFHHDGTVVNGWPIDRANGDIILRGGQSSAAIGDIDNDGLNEIIIGTNSPPWNGDNGLG</sequence>
<dbReference type="EMBL" id="UOEU01000534">
    <property type="protein sequence ID" value="VAW34383.1"/>
    <property type="molecule type" value="Genomic_DNA"/>
</dbReference>
<evidence type="ECO:0000256" key="2">
    <source>
        <dbReference type="ARBA" id="ARBA00022692"/>
    </source>
</evidence>
<accession>A0A3B0V1V1</accession>
<dbReference type="InterPro" id="IPR028994">
    <property type="entry name" value="Integrin_alpha_N"/>
</dbReference>
<feature type="non-terminal residue" evidence="6">
    <location>
        <position position="285"/>
    </location>
</feature>
<organism evidence="6">
    <name type="scientific">hydrothermal vent metagenome</name>
    <dbReference type="NCBI Taxonomy" id="652676"/>
    <lineage>
        <taxon>unclassified sequences</taxon>
        <taxon>metagenomes</taxon>
        <taxon>ecological metagenomes</taxon>
    </lineage>
</organism>
<evidence type="ECO:0000256" key="3">
    <source>
        <dbReference type="ARBA" id="ARBA00022729"/>
    </source>
</evidence>
<proteinExistence type="predicted"/>
<dbReference type="GO" id="GO:0016020">
    <property type="term" value="C:membrane"/>
    <property type="evidence" value="ECO:0007669"/>
    <property type="project" value="UniProtKB-SubCell"/>
</dbReference>
<dbReference type="AlphaFoldDB" id="A0A3B0V1V1"/>
<name>A0A3B0V1V1_9ZZZZ</name>
<dbReference type="Pfam" id="PF13517">
    <property type="entry name" value="FG-GAP_3"/>
    <property type="match status" value="2"/>
</dbReference>
<dbReference type="InterPro" id="IPR013517">
    <property type="entry name" value="FG-GAP"/>
</dbReference>
<evidence type="ECO:0000313" key="6">
    <source>
        <dbReference type="EMBL" id="VAW34383.1"/>
    </source>
</evidence>
<dbReference type="SUPFAM" id="SSF69318">
    <property type="entry name" value="Integrin alpha N-terminal domain"/>
    <property type="match status" value="1"/>
</dbReference>
<evidence type="ECO:0000256" key="1">
    <source>
        <dbReference type="ARBA" id="ARBA00004167"/>
    </source>
</evidence>
<evidence type="ECO:0008006" key="7">
    <source>
        <dbReference type="Google" id="ProtNLM"/>
    </source>
</evidence>
<keyword evidence="5" id="KW-0472">Membrane</keyword>
<evidence type="ECO:0000256" key="5">
    <source>
        <dbReference type="ARBA" id="ARBA00023136"/>
    </source>
</evidence>
<dbReference type="PANTHER" id="PTHR21419">
    <property type="match status" value="1"/>
</dbReference>
<gene>
    <name evidence="6" type="ORF">MNBD_CHLOROFLEXI01-3683</name>
</gene>
<dbReference type="InterPro" id="IPR045232">
    <property type="entry name" value="FAM234"/>
</dbReference>
<dbReference type="PANTHER" id="PTHR21419:SF23">
    <property type="entry name" value="PROTEIN DEFECTIVE IN EXINE FORMATION 1"/>
    <property type="match status" value="1"/>
</dbReference>
<protein>
    <recommendedName>
        <fullName evidence="7">VCBS repeat-containing protein</fullName>
    </recommendedName>
</protein>
<reference evidence="6" key="1">
    <citation type="submission" date="2018-06" db="EMBL/GenBank/DDBJ databases">
        <authorList>
            <person name="Zhirakovskaya E."/>
        </authorList>
    </citation>
    <scope>NUCLEOTIDE SEQUENCE</scope>
</reference>
<comment type="subcellular location">
    <subcellularLocation>
        <location evidence="1">Membrane</location>
        <topology evidence="1">Single-pass membrane protein</topology>
    </subcellularLocation>
</comment>
<keyword evidence="2" id="KW-0812">Transmembrane</keyword>